<dbReference type="AlphaFoldDB" id="Q17AP7"/>
<gene>
    <name evidence="1" type="ORF">AaeL_AAEL005236</name>
</gene>
<reference evidence="1" key="3">
    <citation type="submission" date="2012-09" db="EMBL/GenBank/DDBJ databases">
        <authorList>
            <consortium name="VectorBase"/>
        </authorList>
    </citation>
    <scope>NUCLEOTIDE SEQUENCE</scope>
    <source>
        <strain evidence="1">Liverpool</strain>
    </source>
</reference>
<sequence>RWLISTEFNPTKSFKLDNKCIYLIGLSIRSRLCNAICSQGRILKRFFESVENDLL</sequence>
<protein>
    <submittedName>
        <fullName evidence="1">AAEL005236-PA</fullName>
    </submittedName>
</protein>
<reference evidence="1" key="2">
    <citation type="journal article" date="2007" name="Science">
        <title>Genome sequence of Aedes aegypti, a major arbovirus vector.</title>
        <authorList>
            <person name="Nene V."/>
            <person name="Wortman J.R."/>
            <person name="Lawson D."/>
            <person name="Haas B."/>
            <person name="Kodira C."/>
            <person name="Tu Z.J."/>
            <person name="Loftus B."/>
            <person name="Xi Z."/>
            <person name="Megy K."/>
            <person name="Grabherr M."/>
            <person name="Ren Q."/>
            <person name="Zdobnov E.M."/>
            <person name="Lobo N.F."/>
            <person name="Campbell K.S."/>
            <person name="Brown S.E."/>
            <person name="Bonaldo M.F."/>
            <person name="Zhu J."/>
            <person name="Sinkins S.P."/>
            <person name="Hogenkamp D.G."/>
            <person name="Amedeo P."/>
            <person name="Arensburger P."/>
            <person name="Atkinson P.W."/>
            <person name="Bidwell S."/>
            <person name="Biedler J."/>
            <person name="Birney E."/>
            <person name="Bruggner R.V."/>
            <person name="Costas J."/>
            <person name="Coy M.R."/>
            <person name="Crabtree J."/>
            <person name="Crawford M."/>
            <person name="Debruyn B."/>
            <person name="Decaprio D."/>
            <person name="Eiglmeier K."/>
            <person name="Eisenstadt E."/>
            <person name="El-Dorry H."/>
            <person name="Gelbart W.M."/>
            <person name="Gomes S.L."/>
            <person name="Hammond M."/>
            <person name="Hannick L.I."/>
            <person name="Hogan J.R."/>
            <person name="Holmes M.H."/>
            <person name="Jaffe D."/>
            <person name="Johnston J.S."/>
            <person name="Kennedy R.C."/>
            <person name="Koo H."/>
            <person name="Kravitz S."/>
            <person name="Kriventseva E.V."/>
            <person name="Kulp D."/>
            <person name="Labutti K."/>
            <person name="Lee E."/>
            <person name="Li S."/>
            <person name="Lovin D.D."/>
            <person name="Mao C."/>
            <person name="Mauceli E."/>
            <person name="Menck C.F."/>
            <person name="Miller J.R."/>
            <person name="Montgomery P."/>
            <person name="Mori A."/>
            <person name="Nascimento A.L."/>
            <person name="Naveira H.F."/>
            <person name="Nusbaum C."/>
            <person name="O'leary S."/>
            <person name="Orvis J."/>
            <person name="Pertea M."/>
            <person name="Quesneville H."/>
            <person name="Reidenbach K.R."/>
            <person name="Rogers Y.H."/>
            <person name="Roth C.W."/>
            <person name="Schneider J.R."/>
            <person name="Schatz M."/>
            <person name="Shumway M."/>
            <person name="Stanke M."/>
            <person name="Stinson E.O."/>
            <person name="Tubio J.M."/>
            <person name="Vanzee J.P."/>
            <person name="Verjovski-Almeida S."/>
            <person name="Werner D."/>
            <person name="White O."/>
            <person name="Wyder S."/>
            <person name="Zeng Q."/>
            <person name="Zhao Q."/>
            <person name="Zhao Y."/>
            <person name="Hill C.A."/>
            <person name="Raikhel A.S."/>
            <person name="Soares M.B."/>
            <person name="Knudson D.L."/>
            <person name="Lee N.H."/>
            <person name="Galagan J."/>
            <person name="Salzberg S.L."/>
            <person name="Paulsen I.T."/>
            <person name="Dimopoulos G."/>
            <person name="Collins F.H."/>
            <person name="Birren B."/>
            <person name="Fraser-Liggett C.M."/>
            <person name="Severson D.W."/>
        </authorList>
    </citation>
    <scope>NUCLEOTIDE SEQUENCE [LARGE SCALE GENOMIC DNA]</scope>
    <source>
        <strain evidence="1">Liverpool</strain>
    </source>
</reference>
<dbReference type="EMBL" id="CH477331">
    <property type="protein sequence ID" value="EAT43339.1"/>
    <property type="molecule type" value="Genomic_DNA"/>
</dbReference>
<reference evidence="1" key="1">
    <citation type="submission" date="2005-10" db="EMBL/GenBank/DDBJ databases">
        <authorList>
            <person name="Loftus B.J."/>
            <person name="Nene V.M."/>
            <person name="Hannick L.I."/>
            <person name="Bidwell S."/>
            <person name="Haas B."/>
            <person name="Amedeo P."/>
            <person name="Orvis J."/>
            <person name="Wortman J.R."/>
            <person name="White O.R."/>
            <person name="Salzberg S."/>
            <person name="Shumway M."/>
            <person name="Koo H."/>
            <person name="Zhao Y."/>
            <person name="Holmes M."/>
            <person name="Miller J."/>
            <person name="Schatz M."/>
            <person name="Pop M."/>
            <person name="Pai G."/>
            <person name="Utterback T."/>
            <person name="Rogers Y.-H."/>
            <person name="Kravitz S."/>
            <person name="Fraser C.M."/>
        </authorList>
    </citation>
    <scope>NUCLEOTIDE SEQUENCE</scope>
    <source>
        <strain evidence="1">Liverpool</strain>
    </source>
</reference>
<organism evidence="1 2">
    <name type="scientific">Aedes aegypti</name>
    <name type="common">Yellowfever mosquito</name>
    <name type="synonym">Culex aegypti</name>
    <dbReference type="NCBI Taxonomy" id="7159"/>
    <lineage>
        <taxon>Eukaryota</taxon>
        <taxon>Metazoa</taxon>
        <taxon>Ecdysozoa</taxon>
        <taxon>Arthropoda</taxon>
        <taxon>Hexapoda</taxon>
        <taxon>Insecta</taxon>
        <taxon>Pterygota</taxon>
        <taxon>Neoptera</taxon>
        <taxon>Endopterygota</taxon>
        <taxon>Diptera</taxon>
        <taxon>Nematocera</taxon>
        <taxon>Culicoidea</taxon>
        <taxon>Culicidae</taxon>
        <taxon>Culicinae</taxon>
        <taxon>Aedini</taxon>
        <taxon>Aedes</taxon>
        <taxon>Stegomyia</taxon>
    </lineage>
</organism>
<dbReference type="Proteomes" id="UP000682892">
    <property type="component" value="Unassembled WGS sequence"/>
</dbReference>
<evidence type="ECO:0000313" key="1">
    <source>
        <dbReference type="EMBL" id="EAT43339.1"/>
    </source>
</evidence>
<name>Q17AP7_AEDAE</name>
<dbReference type="HOGENOM" id="CLU_3038227_0_0_1"/>
<feature type="non-terminal residue" evidence="1">
    <location>
        <position position="55"/>
    </location>
</feature>
<dbReference type="PaxDb" id="7159-AAEL005236-PA"/>
<proteinExistence type="predicted"/>
<evidence type="ECO:0000313" key="2">
    <source>
        <dbReference type="Proteomes" id="UP000682892"/>
    </source>
</evidence>
<accession>Q17AP7</accession>